<name>A0ABW3AB91_9ACTN</name>
<organism evidence="2 3">
    <name type="scientific">Micromonospora azadirachtae</name>
    <dbReference type="NCBI Taxonomy" id="1970735"/>
    <lineage>
        <taxon>Bacteria</taxon>
        <taxon>Bacillati</taxon>
        <taxon>Actinomycetota</taxon>
        <taxon>Actinomycetes</taxon>
        <taxon>Micromonosporales</taxon>
        <taxon>Micromonosporaceae</taxon>
        <taxon>Micromonospora</taxon>
    </lineage>
</organism>
<dbReference type="InterPro" id="IPR027417">
    <property type="entry name" value="P-loop_NTPase"/>
</dbReference>
<dbReference type="PANTHER" id="PTHR35205:SF1">
    <property type="entry name" value="ZU5 DOMAIN-CONTAINING PROTEIN"/>
    <property type="match status" value="1"/>
</dbReference>
<reference evidence="3" key="1">
    <citation type="journal article" date="2019" name="Int. J. Syst. Evol. Microbiol.">
        <title>The Global Catalogue of Microorganisms (GCM) 10K type strain sequencing project: providing services to taxonomists for standard genome sequencing and annotation.</title>
        <authorList>
            <consortium name="The Broad Institute Genomics Platform"/>
            <consortium name="The Broad Institute Genome Sequencing Center for Infectious Disease"/>
            <person name="Wu L."/>
            <person name="Ma J."/>
        </authorList>
    </citation>
    <scope>NUCLEOTIDE SEQUENCE [LARGE SCALE GENOMIC DNA]</scope>
    <source>
        <strain evidence="3">JCM 32148</strain>
    </source>
</reference>
<dbReference type="NCBIfam" id="NF040586">
    <property type="entry name" value="FxSxx_TPR"/>
    <property type="match status" value="1"/>
</dbReference>
<dbReference type="Gene3D" id="3.40.50.300">
    <property type="entry name" value="P-loop containing nucleotide triphosphate hydrolases"/>
    <property type="match status" value="1"/>
</dbReference>
<dbReference type="Pfam" id="PF00931">
    <property type="entry name" value="NB-ARC"/>
    <property type="match status" value="1"/>
</dbReference>
<sequence length="212" mass="22985">QGVPAAATRFPGTEPLIFNAPNRNARFTGREDDLAELRRQLQSGGSAVVLPVALQGMGGVGKTQVALEYVHRFRSAYDVVWWVVADPPQFVDTALSDLGARLGLPAGPALPETVQTVLQALGRGEPYERWLVVFDNAEELEHVEQFLPQGPGHVLLTSRNRAWGERANPIQVDVFDRAESVAHLAQRVPAISREEADRVAEALGDLPIAVAA</sequence>
<dbReference type="Proteomes" id="UP001597053">
    <property type="component" value="Unassembled WGS sequence"/>
</dbReference>
<comment type="caution">
    <text evidence="2">The sequence shown here is derived from an EMBL/GenBank/DDBJ whole genome shotgun (WGS) entry which is preliminary data.</text>
</comment>
<keyword evidence="3" id="KW-1185">Reference proteome</keyword>
<evidence type="ECO:0000313" key="3">
    <source>
        <dbReference type="Proteomes" id="UP001597053"/>
    </source>
</evidence>
<evidence type="ECO:0000259" key="1">
    <source>
        <dbReference type="Pfam" id="PF00931"/>
    </source>
</evidence>
<evidence type="ECO:0000313" key="2">
    <source>
        <dbReference type="EMBL" id="MFD0788185.1"/>
    </source>
</evidence>
<dbReference type="SUPFAM" id="SSF52540">
    <property type="entry name" value="P-loop containing nucleoside triphosphate hydrolases"/>
    <property type="match status" value="1"/>
</dbReference>
<feature type="domain" description="NB-ARC" evidence="1">
    <location>
        <begin position="31"/>
        <end position="175"/>
    </location>
</feature>
<dbReference type="EMBL" id="JBHTHM010002569">
    <property type="protein sequence ID" value="MFD0788185.1"/>
    <property type="molecule type" value="Genomic_DNA"/>
</dbReference>
<feature type="non-terminal residue" evidence="2">
    <location>
        <position position="212"/>
    </location>
</feature>
<dbReference type="PANTHER" id="PTHR35205">
    <property type="entry name" value="NB-ARC AND TPR DOMAIN PROTEIN"/>
    <property type="match status" value="1"/>
</dbReference>
<dbReference type="InterPro" id="IPR002182">
    <property type="entry name" value="NB-ARC"/>
</dbReference>
<proteinExistence type="predicted"/>
<accession>A0ABW3AB91</accession>
<protein>
    <submittedName>
        <fullName evidence="2">FxSxx-COOH system tetratricopeptide repeat protein</fullName>
    </submittedName>
</protein>
<gene>
    <name evidence="2" type="primary">fxsT</name>
    <name evidence="2" type="ORF">ACFQZ8_30100</name>
</gene>
<feature type="non-terminal residue" evidence="2">
    <location>
        <position position="1"/>
    </location>
</feature>